<evidence type="ECO:0000313" key="3">
    <source>
        <dbReference type="Proteomes" id="UP000799421"/>
    </source>
</evidence>
<dbReference type="Proteomes" id="UP000799421">
    <property type="component" value="Unassembled WGS sequence"/>
</dbReference>
<keyword evidence="3" id="KW-1185">Reference proteome</keyword>
<feature type="region of interest" description="Disordered" evidence="1">
    <location>
        <begin position="312"/>
        <end position="365"/>
    </location>
</feature>
<dbReference type="EMBL" id="MU005968">
    <property type="protein sequence ID" value="KAF2862044.1"/>
    <property type="molecule type" value="Genomic_DNA"/>
</dbReference>
<feature type="compositionally biased region" description="Polar residues" evidence="1">
    <location>
        <begin position="41"/>
        <end position="93"/>
    </location>
</feature>
<accession>A0A6A7C3K9</accession>
<feature type="region of interest" description="Disordered" evidence="1">
    <location>
        <begin position="167"/>
        <end position="291"/>
    </location>
</feature>
<organism evidence="2 3">
    <name type="scientific">Piedraia hortae CBS 480.64</name>
    <dbReference type="NCBI Taxonomy" id="1314780"/>
    <lineage>
        <taxon>Eukaryota</taxon>
        <taxon>Fungi</taxon>
        <taxon>Dikarya</taxon>
        <taxon>Ascomycota</taxon>
        <taxon>Pezizomycotina</taxon>
        <taxon>Dothideomycetes</taxon>
        <taxon>Dothideomycetidae</taxon>
        <taxon>Capnodiales</taxon>
        <taxon>Piedraiaceae</taxon>
        <taxon>Piedraia</taxon>
    </lineage>
</organism>
<feature type="region of interest" description="Disordered" evidence="1">
    <location>
        <begin position="562"/>
        <end position="600"/>
    </location>
</feature>
<feature type="region of interest" description="Disordered" evidence="1">
    <location>
        <begin position="1"/>
        <end position="152"/>
    </location>
</feature>
<dbReference type="AlphaFoldDB" id="A0A6A7C3K9"/>
<feature type="region of interest" description="Disordered" evidence="1">
    <location>
        <begin position="643"/>
        <end position="663"/>
    </location>
</feature>
<reference evidence="2" key="1">
    <citation type="journal article" date="2020" name="Stud. Mycol.">
        <title>101 Dothideomycetes genomes: a test case for predicting lifestyles and emergence of pathogens.</title>
        <authorList>
            <person name="Haridas S."/>
            <person name="Albert R."/>
            <person name="Binder M."/>
            <person name="Bloem J."/>
            <person name="Labutti K."/>
            <person name="Salamov A."/>
            <person name="Andreopoulos B."/>
            <person name="Baker S."/>
            <person name="Barry K."/>
            <person name="Bills G."/>
            <person name="Bluhm B."/>
            <person name="Cannon C."/>
            <person name="Castanera R."/>
            <person name="Culley D."/>
            <person name="Daum C."/>
            <person name="Ezra D."/>
            <person name="Gonzalez J."/>
            <person name="Henrissat B."/>
            <person name="Kuo A."/>
            <person name="Liang C."/>
            <person name="Lipzen A."/>
            <person name="Lutzoni F."/>
            <person name="Magnuson J."/>
            <person name="Mondo S."/>
            <person name="Nolan M."/>
            <person name="Ohm R."/>
            <person name="Pangilinan J."/>
            <person name="Park H.-J."/>
            <person name="Ramirez L."/>
            <person name="Alfaro M."/>
            <person name="Sun H."/>
            <person name="Tritt A."/>
            <person name="Yoshinaga Y."/>
            <person name="Zwiers L.-H."/>
            <person name="Turgeon B."/>
            <person name="Goodwin S."/>
            <person name="Spatafora J."/>
            <person name="Crous P."/>
            <person name="Grigoriev I."/>
        </authorList>
    </citation>
    <scope>NUCLEOTIDE SEQUENCE</scope>
    <source>
        <strain evidence="2">CBS 480.64</strain>
    </source>
</reference>
<feature type="region of interest" description="Disordered" evidence="1">
    <location>
        <begin position="386"/>
        <end position="532"/>
    </location>
</feature>
<feature type="region of interest" description="Disordered" evidence="1">
    <location>
        <begin position="740"/>
        <end position="789"/>
    </location>
</feature>
<proteinExistence type="predicted"/>
<feature type="compositionally biased region" description="Basic and acidic residues" evidence="1">
    <location>
        <begin position="740"/>
        <end position="778"/>
    </location>
</feature>
<feature type="compositionally biased region" description="Basic residues" evidence="1">
    <location>
        <begin position="1"/>
        <end position="10"/>
    </location>
</feature>
<name>A0A6A7C3K9_9PEZI</name>
<feature type="compositionally biased region" description="Polar residues" evidence="1">
    <location>
        <begin position="344"/>
        <end position="365"/>
    </location>
</feature>
<protein>
    <submittedName>
        <fullName evidence="2">Uncharacterized protein</fullName>
    </submittedName>
</protein>
<feature type="compositionally biased region" description="Acidic residues" evidence="1">
    <location>
        <begin position="779"/>
        <end position="789"/>
    </location>
</feature>
<feature type="compositionally biased region" description="Low complexity" evidence="1">
    <location>
        <begin position="506"/>
        <end position="518"/>
    </location>
</feature>
<gene>
    <name evidence="2" type="ORF">K470DRAFT_293788</name>
</gene>
<feature type="compositionally biased region" description="Polar residues" evidence="1">
    <location>
        <begin position="118"/>
        <end position="147"/>
    </location>
</feature>
<feature type="compositionally biased region" description="Pro residues" evidence="1">
    <location>
        <begin position="250"/>
        <end position="284"/>
    </location>
</feature>
<feature type="compositionally biased region" description="Polar residues" evidence="1">
    <location>
        <begin position="399"/>
        <end position="414"/>
    </location>
</feature>
<evidence type="ECO:0000256" key="1">
    <source>
        <dbReference type="SAM" id="MobiDB-lite"/>
    </source>
</evidence>
<evidence type="ECO:0000313" key="2">
    <source>
        <dbReference type="EMBL" id="KAF2862044.1"/>
    </source>
</evidence>
<sequence>MPRKRGKPSRGPRFPIESSDEEEGPPNTRHGAFHRIEDSDPSNSQGSPSNTHGNPATIQDNPSTTQGNTSNPHGTSPSTEGDLSITEENTTSSPPQPRSRNPLRRIRPSPLLREGPLITQQANNSPNRTISTTVEVTTQPTQAQPKETSTRRSKFAAAAMRVFHRHFEPSAEEGRKVRSHSEPPLRERGRLFKRSIAGLKCDGKEENKGDYQGGDKSYDKGGEDEKVDEEGYEGDKSNYASLSPRIPHLRLPPPPPPPPAQSPPPHIPPLRFPPLGPSPPPPPRTSFRGYGLFGSWEQGVVATPYEAMTIGREPRIGPAGNQVDVNSPARGSGAGDAMGGDQPAGNQPTVYSPSRGSGAGNPQTWNQSIVYIPTWSSEVGNSQAGNQLAVYTPSRGSEAGQSQAVARASSNQPAAHTPTIGSGARHPSSSSEPLSPSPPLGPGASHIHPVAPTPSVPSHLMGSSTTPSQPPLPGAGYPYSTPRSPTLPRGSGSGNQALIHPTITYSSFVNPNRVSNPPVRNPPLRWPPSESRQNSTAMEYPVFYNSGIRRESLGSVFYATSESGEGDVGTGEGTWGRRQQQRTGDIQRQERDAGTGQPTGTQCYVVRTTEEPPMVRILWDQFEWILRVEDSVRGVKQLQTAVDPIDGETQGQGDATAEGQGPDDVAAAESTEQQMPYQGPQDEDGVPMTWAQVQMEYQIAVLERRWRAWMIRHDNDMIEREWRLRAARARLENEERERRLWGMEQGWKQEGEREARTREDEKKRRNWEDEEEGGGRSEADEEENVSGWQ</sequence>
<feature type="compositionally biased region" description="Basic and acidic residues" evidence="1">
    <location>
        <begin position="167"/>
        <end position="190"/>
    </location>
</feature>